<evidence type="ECO:0000313" key="1">
    <source>
        <dbReference type="EMBL" id="KNZ63980.1"/>
    </source>
</evidence>
<comment type="caution">
    <text evidence="1">The sequence shown here is derived from an EMBL/GenBank/DDBJ whole genome shotgun (WGS) entry which is preliminary data.</text>
</comment>
<gene>
    <name evidence="1" type="ORF">VP01_107g9</name>
</gene>
<dbReference type="EMBL" id="LAVV01000888">
    <property type="protein sequence ID" value="KNZ63980.1"/>
    <property type="molecule type" value="Genomic_DNA"/>
</dbReference>
<evidence type="ECO:0000313" key="2">
    <source>
        <dbReference type="Proteomes" id="UP000037035"/>
    </source>
</evidence>
<protein>
    <submittedName>
        <fullName evidence="1">Uncharacterized protein</fullName>
    </submittedName>
</protein>
<dbReference type="STRING" id="27349.A0A0L6VUV0"/>
<name>A0A0L6VUV0_9BASI</name>
<keyword evidence="2" id="KW-1185">Reference proteome</keyword>
<sequence length="182" mass="20544">MTNIVESDDLTAKRVVHAEVKHQLKQVRYKARNVLLIGIVNQGPILASKTRIPTIKVLSRLLWRHFMSSTGESNQEVNEHLTVFMMVRFAYLRLANLVNFIDPESRNISQWDQIDARLAAIAKIGDTNYTNSWNKLISHKDAKLFGDSLLMTSVKRELICCPTHAEPQPSNSMAPSDPPPPA</sequence>
<organism evidence="1 2">
    <name type="scientific">Puccinia sorghi</name>
    <dbReference type="NCBI Taxonomy" id="27349"/>
    <lineage>
        <taxon>Eukaryota</taxon>
        <taxon>Fungi</taxon>
        <taxon>Dikarya</taxon>
        <taxon>Basidiomycota</taxon>
        <taxon>Pucciniomycotina</taxon>
        <taxon>Pucciniomycetes</taxon>
        <taxon>Pucciniales</taxon>
        <taxon>Pucciniaceae</taxon>
        <taxon>Puccinia</taxon>
    </lineage>
</organism>
<dbReference type="VEuPathDB" id="FungiDB:VP01_107g9"/>
<dbReference type="OrthoDB" id="2498923at2759"/>
<dbReference type="AlphaFoldDB" id="A0A0L6VUV0"/>
<proteinExistence type="predicted"/>
<accession>A0A0L6VUV0</accession>
<reference evidence="1 2" key="1">
    <citation type="submission" date="2015-08" db="EMBL/GenBank/DDBJ databases">
        <title>Next Generation Sequencing and Analysis of the Genome of Puccinia sorghi L Schw, the Causal Agent of Maize Common Rust.</title>
        <authorList>
            <person name="Rochi L."/>
            <person name="Burguener G."/>
            <person name="Darino M."/>
            <person name="Turjanski A."/>
            <person name="Kreff E."/>
            <person name="Dieguez M.J."/>
            <person name="Sacco F."/>
        </authorList>
    </citation>
    <scope>NUCLEOTIDE SEQUENCE [LARGE SCALE GENOMIC DNA]</scope>
    <source>
        <strain evidence="1 2">RO10H11247</strain>
    </source>
</reference>
<dbReference type="Proteomes" id="UP000037035">
    <property type="component" value="Unassembled WGS sequence"/>
</dbReference>